<proteinExistence type="predicted"/>
<feature type="domain" description="Fibronectin type-III" evidence="1">
    <location>
        <begin position="66"/>
        <end position="161"/>
    </location>
</feature>
<evidence type="ECO:0000259" key="1">
    <source>
        <dbReference type="PROSITE" id="PS50853"/>
    </source>
</evidence>
<name>A0A134CG21_9FIRM</name>
<comment type="caution">
    <text evidence="2">The sequence shown here is derived from an EMBL/GenBank/DDBJ whole genome shotgun (WGS) entry which is preliminary data.</text>
</comment>
<dbReference type="InterPro" id="IPR003961">
    <property type="entry name" value="FN3_dom"/>
</dbReference>
<dbReference type="InterPro" id="IPR013783">
    <property type="entry name" value="Ig-like_fold"/>
</dbReference>
<dbReference type="CDD" id="cd00063">
    <property type="entry name" value="FN3"/>
    <property type="match status" value="1"/>
</dbReference>
<dbReference type="SMART" id="SM00060">
    <property type="entry name" value="FN3"/>
    <property type="match status" value="1"/>
</dbReference>
<dbReference type="PROSITE" id="PS50853">
    <property type="entry name" value="FN3"/>
    <property type="match status" value="1"/>
</dbReference>
<sequence>MPAPYDSYILSEPSQEIKPYRITKITQSGEHAITLTAIEYDASIYDTDWSRYPTIAYAPLPRTLRAPGLLEAIDDMTGGEKRNVHISWSMPKGTLAAEQYVVYYRRGQDTTWNYYATTPEMWITLKGLVPFTQYYIRVCAMADGFTSDYAQCSVVTKEKKENIETVAIHDVKPAVLARRGTRGRIHFDLHVCWQPTTASGAVYYRMNAGEWLCAGEGIGQMIIPAVTVGATYEIAVIHQGSVERPDARITVTGVQAAPGAPKAVTTTFEAIGETPMQVTKWEAADGDIDFYEIRSSGEPGSSGYCGRTTDIYFKDENILGAPYDGTVYVYAHDIWGQWSAAGSAPYHIIRPKAPIVTIREEIGGLRITLKRAEGEHAVCIRGTIKIDNKNYYAGTKELRRGIFISLPPKVYSVEARWWTYNNVGEHSEPVLATVRKTIDPALIGEETITLSKIDKAVQSEIAKATTARQEVTRIVGNLSSVESARAAGYTAITQLQDAIGLKVSKGDIKSEVALGLQGVTLSGKQVHITGDTVIDKDVITKGMIQAGAITGDKLDVKDLSSITANIGVLRTKSTGARMEIRDNCILIYDDNNNLRVRMGVWNE</sequence>
<dbReference type="InterPro" id="IPR036116">
    <property type="entry name" value="FN3_sf"/>
</dbReference>
<protein>
    <submittedName>
        <fullName evidence="2">Fibronectin type III domain protein</fullName>
    </submittedName>
</protein>
<dbReference type="SUPFAM" id="SSF49265">
    <property type="entry name" value="Fibronectin type III"/>
    <property type="match status" value="1"/>
</dbReference>
<organism evidence="2 3">
    <name type="scientific">Megasphaera hutchinsoni</name>
    <dbReference type="NCBI Taxonomy" id="1588748"/>
    <lineage>
        <taxon>Bacteria</taxon>
        <taxon>Bacillati</taxon>
        <taxon>Bacillota</taxon>
        <taxon>Negativicutes</taxon>
        <taxon>Veillonellales</taxon>
        <taxon>Veillonellaceae</taxon>
        <taxon>Megasphaera</taxon>
    </lineage>
</organism>
<keyword evidence="3" id="KW-1185">Reference proteome</keyword>
<evidence type="ECO:0000313" key="3">
    <source>
        <dbReference type="Proteomes" id="UP000070160"/>
    </source>
</evidence>
<accession>A0A134CG21</accession>
<dbReference type="EMBL" id="LSDT01000042">
    <property type="protein sequence ID" value="KXB91037.1"/>
    <property type="molecule type" value="Genomic_DNA"/>
</dbReference>
<dbReference type="Gene3D" id="2.60.40.10">
    <property type="entry name" value="Immunoglobulins"/>
    <property type="match status" value="1"/>
</dbReference>
<evidence type="ECO:0000313" key="2">
    <source>
        <dbReference type="EMBL" id="KXB91037.1"/>
    </source>
</evidence>
<dbReference type="STRING" id="1588748.HMPREF3182_00859"/>
<dbReference type="Pfam" id="PF00041">
    <property type="entry name" value="fn3"/>
    <property type="match status" value="1"/>
</dbReference>
<dbReference type="Proteomes" id="UP000070160">
    <property type="component" value="Unassembled WGS sequence"/>
</dbReference>
<gene>
    <name evidence="2" type="ORF">HMPREF3182_00859</name>
</gene>
<dbReference type="PATRIC" id="fig|1588748.3.peg.824"/>
<reference evidence="3" key="1">
    <citation type="submission" date="2016-01" db="EMBL/GenBank/DDBJ databases">
        <authorList>
            <person name="Mitreva M."/>
            <person name="Pepin K.H."/>
            <person name="Mihindukulasuriya K.A."/>
            <person name="Fulton R."/>
            <person name="Fronick C."/>
            <person name="O'Laughlin M."/>
            <person name="Miner T."/>
            <person name="Herter B."/>
            <person name="Rosa B.A."/>
            <person name="Cordes M."/>
            <person name="Tomlinson C."/>
            <person name="Wollam A."/>
            <person name="Palsikar V.B."/>
            <person name="Mardis E.R."/>
            <person name="Wilson R.K."/>
        </authorList>
    </citation>
    <scope>NUCLEOTIDE SEQUENCE [LARGE SCALE GENOMIC DNA]</scope>
    <source>
        <strain evidence="3">KA00182</strain>
    </source>
</reference>
<dbReference type="AlphaFoldDB" id="A0A134CG21"/>